<dbReference type="InterPro" id="IPR024989">
    <property type="entry name" value="MFS_assoc_dom"/>
</dbReference>
<accession>A0A9K3Q2V7</accession>
<dbReference type="InterPro" id="IPR008822">
    <property type="entry name" value="Endonuclease_RusA-like"/>
</dbReference>
<proteinExistence type="predicted"/>
<feature type="domain" description="Major facilitator superfamily associated" evidence="7">
    <location>
        <begin position="82"/>
        <end position="447"/>
    </location>
</feature>
<evidence type="ECO:0000256" key="3">
    <source>
        <dbReference type="ARBA" id="ARBA00022989"/>
    </source>
</evidence>
<evidence type="ECO:0000313" key="8">
    <source>
        <dbReference type="EMBL" id="KAG7368981.1"/>
    </source>
</evidence>
<comment type="subcellular location">
    <subcellularLocation>
        <location evidence="1">Membrane</location>
        <topology evidence="1">Multi-pass membrane protein</topology>
    </subcellularLocation>
</comment>
<dbReference type="Proteomes" id="UP000693970">
    <property type="component" value="Unassembled WGS sequence"/>
</dbReference>
<gene>
    <name evidence="8" type="ORF">IV203_031724</name>
</gene>
<keyword evidence="3 6" id="KW-1133">Transmembrane helix</keyword>
<name>A0A9K3Q2V7_9STRA</name>
<dbReference type="InterPro" id="IPR051717">
    <property type="entry name" value="MFS_MFSD6"/>
</dbReference>
<feature type="transmembrane region" description="Helical" evidence="6">
    <location>
        <begin position="444"/>
        <end position="467"/>
    </location>
</feature>
<comment type="caution">
    <text evidence="8">The sequence shown here is derived from an EMBL/GenBank/DDBJ whole genome shotgun (WGS) entry which is preliminary data.</text>
</comment>
<keyword evidence="4 6" id="KW-0472">Membrane</keyword>
<dbReference type="EMBL" id="JAGRRH010000006">
    <property type="protein sequence ID" value="KAG7368981.1"/>
    <property type="molecule type" value="Genomic_DNA"/>
</dbReference>
<feature type="transmembrane region" description="Helical" evidence="6">
    <location>
        <begin position="190"/>
        <end position="208"/>
    </location>
</feature>
<keyword evidence="2 6" id="KW-0812">Transmembrane</keyword>
<feature type="transmembrane region" description="Helical" evidence="6">
    <location>
        <begin position="316"/>
        <end position="337"/>
    </location>
</feature>
<evidence type="ECO:0000259" key="7">
    <source>
        <dbReference type="Pfam" id="PF12832"/>
    </source>
</evidence>
<dbReference type="Pfam" id="PF05866">
    <property type="entry name" value="RusA"/>
    <property type="match status" value="1"/>
</dbReference>
<evidence type="ECO:0000313" key="9">
    <source>
        <dbReference type="Proteomes" id="UP000693970"/>
    </source>
</evidence>
<dbReference type="PANTHER" id="PTHR16172">
    <property type="entry name" value="MAJOR FACILITATOR SUPERFAMILY DOMAIN-CONTAINING PROTEIN 6-LIKE"/>
    <property type="match status" value="1"/>
</dbReference>
<reference evidence="8" key="2">
    <citation type="submission" date="2021-04" db="EMBL/GenBank/DDBJ databases">
        <authorList>
            <person name="Podell S."/>
        </authorList>
    </citation>
    <scope>NUCLEOTIDE SEQUENCE</scope>
    <source>
        <strain evidence="8">Hildebrandi</strain>
    </source>
</reference>
<feature type="transmembrane region" description="Helical" evidence="6">
    <location>
        <begin position="128"/>
        <end position="149"/>
    </location>
</feature>
<keyword evidence="9" id="KW-1185">Reference proteome</keyword>
<evidence type="ECO:0000256" key="1">
    <source>
        <dbReference type="ARBA" id="ARBA00004141"/>
    </source>
</evidence>
<dbReference type="PANTHER" id="PTHR16172:SF41">
    <property type="entry name" value="MAJOR FACILITATOR SUPERFAMILY DOMAIN-CONTAINING PROTEIN 6-LIKE"/>
    <property type="match status" value="1"/>
</dbReference>
<feature type="transmembrane region" description="Helical" evidence="6">
    <location>
        <begin position="155"/>
        <end position="178"/>
    </location>
</feature>
<feature type="region of interest" description="Disordered" evidence="5">
    <location>
        <begin position="243"/>
        <end position="266"/>
    </location>
</feature>
<feature type="transmembrane region" description="Helical" evidence="6">
    <location>
        <begin position="349"/>
        <end position="368"/>
    </location>
</feature>
<dbReference type="AlphaFoldDB" id="A0A9K3Q2V7"/>
<reference evidence="8" key="1">
    <citation type="journal article" date="2021" name="Sci. Rep.">
        <title>Diploid genomic architecture of Nitzschia inconspicua, an elite biomass production diatom.</title>
        <authorList>
            <person name="Oliver A."/>
            <person name="Podell S."/>
            <person name="Pinowska A."/>
            <person name="Traller J.C."/>
            <person name="Smith S.R."/>
            <person name="McClure R."/>
            <person name="Beliaev A."/>
            <person name="Bohutskyi P."/>
            <person name="Hill E.A."/>
            <person name="Rabines A."/>
            <person name="Zheng H."/>
            <person name="Allen L.Z."/>
            <person name="Kuo A."/>
            <person name="Grigoriev I.V."/>
            <person name="Allen A.E."/>
            <person name="Hazlebeck D."/>
            <person name="Allen E.E."/>
        </authorList>
    </citation>
    <scope>NUCLEOTIDE SEQUENCE</scope>
    <source>
        <strain evidence="8">Hildebrandi</strain>
    </source>
</reference>
<evidence type="ECO:0000256" key="5">
    <source>
        <dbReference type="SAM" id="MobiDB-lite"/>
    </source>
</evidence>
<dbReference type="OrthoDB" id="515887at2759"/>
<dbReference type="Pfam" id="PF12832">
    <property type="entry name" value="MFS_1_like"/>
    <property type="match status" value="1"/>
</dbReference>
<organism evidence="8 9">
    <name type="scientific">Nitzschia inconspicua</name>
    <dbReference type="NCBI Taxonomy" id="303405"/>
    <lineage>
        <taxon>Eukaryota</taxon>
        <taxon>Sar</taxon>
        <taxon>Stramenopiles</taxon>
        <taxon>Ochrophyta</taxon>
        <taxon>Bacillariophyta</taxon>
        <taxon>Bacillariophyceae</taxon>
        <taxon>Bacillariophycidae</taxon>
        <taxon>Bacillariales</taxon>
        <taxon>Bacillariaceae</taxon>
        <taxon>Nitzschia</taxon>
    </lineage>
</organism>
<evidence type="ECO:0000256" key="2">
    <source>
        <dbReference type="ARBA" id="ARBA00022692"/>
    </source>
</evidence>
<feature type="compositionally biased region" description="Polar residues" evidence="5">
    <location>
        <begin position="253"/>
        <end position="266"/>
    </location>
</feature>
<evidence type="ECO:0000256" key="4">
    <source>
        <dbReference type="ARBA" id="ARBA00023136"/>
    </source>
</evidence>
<dbReference type="GO" id="GO:0016020">
    <property type="term" value="C:membrane"/>
    <property type="evidence" value="ECO:0007669"/>
    <property type="project" value="UniProtKB-SubCell"/>
</dbReference>
<evidence type="ECO:0000256" key="6">
    <source>
        <dbReference type="SAM" id="Phobius"/>
    </source>
</evidence>
<feature type="transmembrane region" description="Helical" evidence="6">
    <location>
        <begin position="374"/>
        <end position="393"/>
    </location>
</feature>
<dbReference type="GO" id="GO:0006281">
    <property type="term" value="P:DNA repair"/>
    <property type="evidence" value="ECO:0007669"/>
    <property type="project" value="InterPro"/>
</dbReference>
<sequence>MTDENDAAIIASLQEPLLSQSPNGGGDAGTSENSTADVLTVTSNELQNTPHRIVDGLPWERAILVKSLYFLDALGSSTWGRFSAIYYNIHGLNSQQIGCIEGLRTALPTLSMLVWGIVSDRFHCRKRVWVVTKSASTCILLFLALPYVFQSFRRILVVSILAQLFVSSGILDAYTLELLGNQNKMLYGRYRLYASLSWGLGSIVMGWVTDHYGFEFNFIMFGVLSAMMIALVVTKIPDTSAQYEDSNDEMNEASDNNIHHQPQQQGSASGKIMDLVCLALRPRVTVFLMEVLVMGAAMATVERLLFLYMVNDLDASTLLCGLSVGVNVFFELPIFWYASSIMKFLGRDVMFLLSMICFVVRVYGYTWLTPETKWLVLFLESMHGVTFATFWIVTTDVSKVLIETYGTFWSTAIPMSIQMLYSAVGVSVGSVLGGWAMHKYGSRQMYTFTASGVLCMLMFHIVGSIFARSFSSVGSFSPDVPHSSDQAEGSETVRFNDETNGEEICYSDGDGEVENGQDDDAQSQHLTCTDIIQIGSLVERQDRPSRRGRLESNANRQGHLALLVACILTQLAPEVSSYSIPGGKCVFAGRFRESLFVSRKQSHVDIESVNSTSVESKKKQKSAATAVQNTNQDRWHWVDELDPVTIETVSSANGNVSSTVTRLWFKIRGNPRPLRRHRTSRGHVYNPSLKYQKSFREVVEQVLIRNLSTEKDGKREKTVTLEAPIFAAEEPLIMTLVFRMKRPKSHFVNSRPGVHRLKTTAPSQSSAIRTDVDNLTKFVLDSMNQVLYDDDRQIMSIHATKLFDNEGMCDGSTELFVRSIADSDVERILQDSIALTCMSDKNISP</sequence>
<dbReference type="GO" id="GO:0000287">
    <property type="term" value="F:magnesium ion binding"/>
    <property type="evidence" value="ECO:0007669"/>
    <property type="project" value="InterPro"/>
</dbReference>
<feature type="transmembrane region" description="Helical" evidence="6">
    <location>
        <begin position="214"/>
        <end position="233"/>
    </location>
</feature>
<protein>
    <submittedName>
        <fullName evidence="8">Major facilitator superfamily MFS_1 protein</fullName>
    </submittedName>
</protein>
<dbReference type="GO" id="GO:0006310">
    <property type="term" value="P:DNA recombination"/>
    <property type="evidence" value="ECO:0007669"/>
    <property type="project" value="InterPro"/>
</dbReference>